<keyword evidence="1" id="KW-0175">Coiled coil</keyword>
<feature type="compositionally biased region" description="Polar residues" evidence="2">
    <location>
        <begin position="100"/>
        <end position="119"/>
    </location>
</feature>
<feature type="region of interest" description="Disordered" evidence="2">
    <location>
        <begin position="100"/>
        <end position="140"/>
    </location>
</feature>
<dbReference type="AlphaFoldDB" id="A0AAV9XUR7"/>
<organism evidence="3 4">
    <name type="scientific">Cryptosporidium xiaoi</name>
    <dbReference type="NCBI Taxonomy" id="659607"/>
    <lineage>
        <taxon>Eukaryota</taxon>
        <taxon>Sar</taxon>
        <taxon>Alveolata</taxon>
        <taxon>Apicomplexa</taxon>
        <taxon>Conoidasida</taxon>
        <taxon>Coccidia</taxon>
        <taxon>Eucoccidiorida</taxon>
        <taxon>Eimeriorina</taxon>
        <taxon>Cryptosporidiidae</taxon>
        <taxon>Cryptosporidium</taxon>
    </lineage>
</organism>
<feature type="compositionally biased region" description="Basic and acidic residues" evidence="2">
    <location>
        <begin position="1"/>
        <end position="10"/>
    </location>
</feature>
<dbReference type="Proteomes" id="UP001311799">
    <property type="component" value="Unassembled WGS sequence"/>
</dbReference>
<feature type="compositionally biased region" description="Basic and acidic residues" evidence="2">
    <location>
        <begin position="125"/>
        <end position="140"/>
    </location>
</feature>
<protein>
    <submittedName>
        <fullName evidence="3">Uncharacterized protein</fullName>
    </submittedName>
</protein>
<proteinExistence type="predicted"/>
<reference evidence="3 4" key="1">
    <citation type="submission" date="2023-10" db="EMBL/GenBank/DDBJ databases">
        <title>Comparative genomics analysis reveals potential genetic determinants of host preference in Cryptosporidium xiaoi.</title>
        <authorList>
            <person name="Xiao L."/>
            <person name="Li J."/>
        </authorList>
    </citation>
    <scope>NUCLEOTIDE SEQUENCE [LARGE SCALE GENOMIC DNA]</scope>
    <source>
        <strain evidence="3 4">52996</strain>
    </source>
</reference>
<sequence length="304" mass="33618">MSKLNDFFEKKKQKSKGLNELLGSKRPTIGSFKLNSVESSIPSIISDGSIDEWSVNTEAKETPDLFIGGKNLSAEGLRRTSSPQMVVGIKTSKPDFDSNIWKSKSGDSSTVGANSSSGRVLTGDDGTKTNIDEGESKPKETPKYNIRARLAARGEKVDFLTAKDAISSMPTLAAAVENVNKPKTSFLSGNVYNVANLKNSEKESINNKYQSDKGIESENNYINSEVVQQNNSESNIENDVNKLEDENSNLNTESCQQECKLSDQDLIKKLRTCNINYLNNDILFNCIIDIEQSKLKYSEIVRDF</sequence>
<evidence type="ECO:0000256" key="2">
    <source>
        <dbReference type="SAM" id="MobiDB-lite"/>
    </source>
</evidence>
<dbReference type="EMBL" id="JAWDEY010000034">
    <property type="protein sequence ID" value="KAK6588253.1"/>
    <property type="molecule type" value="Genomic_DNA"/>
</dbReference>
<name>A0AAV9XUR7_9CRYT</name>
<evidence type="ECO:0000313" key="4">
    <source>
        <dbReference type="Proteomes" id="UP001311799"/>
    </source>
</evidence>
<evidence type="ECO:0000313" key="3">
    <source>
        <dbReference type="EMBL" id="KAK6588253.1"/>
    </source>
</evidence>
<evidence type="ECO:0000256" key="1">
    <source>
        <dbReference type="SAM" id="Coils"/>
    </source>
</evidence>
<comment type="caution">
    <text evidence="3">The sequence shown here is derived from an EMBL/GenBank/DDBJ whole genome shotgun (WGS) entry which is preliminary data.</text>
</comment>
<gene>
    <name evidence="3" type="ORF">RS030_6797</name>
</gene>
<feature type="coiled-coil region" evidence="1">
    <location>
        <begin position="226"/>
        <end position="253"/>
    </location>
</feature>
<feature type="region of interest" description="Disordered" evidence="2">
    <location>
        <begin position="1"/>
        <end position="22"/>
    </location>
</feature>
<keyword evidence="4" id="KW-1185">Reference proteome</keyword>
<accession>A0AAV9XUR7</accession>